<organism evidence="1 2">
    <name type="scientific">Haloarcula nitratireducens</name>
    <dbReference type="NCBI Taxonomy" id="2487749"/>
    <lineage>
        <taxon>Archaea</taxon>
        <taxon>Methanobacteriati</taxon>
        <taxon>Methanobacteriota</taxon>
        <taxon>Stenosarchaea group</taxon>
        <taxon>Halobacteria</taxon>
        <taxon>Halobacteriales</taxon>
        <taxon>Haloarculaceae</taxon>
        <taxon>Haloarcula</taxon>
    </lineage>
</organism>
<dbReference type="EMBL" id="RKLT01000018">
    <property type="protein sequence ID" value="MBX0297359.1"/>
    <property type="molecule type" value="Genomic_DNA"/>
</dbReference>
<dbReference type="RefSeq" id="WP_220581975.1">
    <property type="nucleotide sequence ID" value="NZ_RKLT01000018.1"/>
</dbReference>
<evidence type="ECO:0000313" key="1">
    <source>
        <dbReference type="EMBL" id="MBX0297359.1"/>
    </source>
</evidence>
<sequence length="113" mass="13138">MHYLCEASQFGIAIGNDLHDTDLVTAFERLDRSIHTIEDGYPAWHPAPLSFRAKEHVPIETVLWDREFDSMRVFQTLSNLDVNYLMTPGIYVSRGFWAIGMHRYSGDERPRTH</sequence>
<comment type="caution">
    <text evidence="1">The sequence shown here is derived from an EMBL/GenBank/DDBJ whole genome shotgun (WGS) entry which is preliminary data.</text>
</comment>
<gene>
    <name evidence="1" type="ORF">EGH23_20995</name>
</gene>
<name>A0AAW4PHQ0_9EURY</name>
<reference evidence="1 2" key="1">
    <citation type="submission" date="2021-06" db="EMBL/GenBank/DDBJ databases">
        <title>Halomicroarcula sp. a new haloarchaeum isolated from saline soil.</title>
        <authorList>
            <person name="Duran-Viseras A."/>
            <person name="Sanchez-Porro C."/>
            <person name="Ventosa A."/>
        </authorList>
    </citation>
    <scope>NUCLEOTIDE SEQUENCE [LARGE SCALE GENOMIC DNA]</scope>
    <source>
        <strain evidence="1 2">F27</strain>
    </source>
</reference>
<keyword evidence="2" id="KW-1185">Reference proteome</keyword>
<dbReference type="Proteomes" id="UP001430455">
    <property type="component" value="Unassembled WGS sequence"/>
</dbReference>
<protein>
    <submittedName>
        <fullName evidence="1">Uncharacterized protein</fullName>
    </submittedName>
</protein>
<dbReference type="AlphaFoldDB" id="A0AAW4PHQ0"/>
<accession>A0AAW4PHQ0</accession>
<evidence type="ECO:0000313" key="2">
    <source>
        <dbReference type="Proteomes" id="UP001430455"/>
    </source>
</evidence>
<proteinExistence type="predicted"/>